<dbReference type="PANTHER" id="PTHR46969">
    <property type="entry name" value="BIFUNCTIONAL PROTEIN HLDE"/>
    <property type="match status" value="1"/>
</dbReference>
<dbReference type="GO" id="GO:0016301">
    <property type="term" value="F:kinase activity"/>
    <property type="evidence" value="ECO:0007669"/>
    <property type="project" value="UniProtKB-KW"/>
</dbReference>
<dbReference type="Proteomes" id="UP001226691">
    <property type="component" value="Unassembled WGS sequence"/>
</dbReference>
<name>A0ABU0TSG5_MICTR</name>
<comment type="caution">
    <text evidence="2">The sequence shown here is derived from an EMBL/GenBank/DDBJ whole genome shotgun (WGS) entry which is preliminary data.</text>
</comment>
<feature type="region of interest" description="Disordered" evidence="1">
    <location>
        <begin position="244"/>
        <end position="305"/>
    </location>
</feature>
<sequence length="305" mass="31369">MRITVVGDLLLDADLGGRADRLSPDAPVPVVAVDATVRRPGGAGLVATLLARDGIDTTLVTVLADDDRGRELRSLLAEIDRAAAGDLRLVAGRSPSPTPVKTRVRAGSHAVVRIDESCDAPAPPIVTAEMLAVLAEADAIVVADYGRGLTADPRLRAALSAATDRVAVVWDPHPRGADPVPGVAVVSPNLAEARAAAGVTTSGMPGAGDAARLLAARWNVDAVLVTLSERGALLHRRRSHDAIPHVVPASPGDLPRPLRGGRPARRNAREQPGGRRVAPRGGAGGGRRGRAIPRGGRGGVADGRR</sequence>
<keyword evidence="2" id="KW-0418">Kinase</keyword>
<dbReference type="Gene3D" id="3.40.1190.20">
    <property type="match status" value="1"/>
</dbReference>
<organism evidence="2 3">
    <name type="scientific">Microbacterium trichothecenolyticum</name>
    <name type="common">Aureobacterium trichothecenolyticum</name>
    <dbReference type="NCBI Taxonomy" id="69370"/>
    <lineage>
        <taxon>Bacteria</taxon>
        <taxon>Bacillati</taxon>
        <taxon>Actinomycetota</taxon>
        <taxon>Actinomycetes</taxon>
        <taxon>Micrococcales</taxon>
        <taxon>Microbacteriaceae</taxon>
        <taxon>Microbacterium</taxon>
    </lineage>
</organism>
<keyword evidence="3" id="KW-1185">Reference proteome</keyword>
<evidence type="ECO:0000313" key="2">
    <source>
        <dbReference type="EMBL" id="MDQ1122613.1"/>
    </source>
</evidence>
<dbReference type="EMBL" id="JAUTBF010000001">
    <property type="protein sequence ID" value="MDQ1122613.1"/>
    <property type="molecule type" value="Genomic_DNA"/>
</dbReference>
<protein>
    <submittedName>
        <fullName evidence="2">RfaE bifunctional protein kinase chain/domain</fullName>
    </submittedName>
</protein>
<evidence type="ECO:0000256" key="1">
    <source>
        <dbReference type="SAM" id="MobiDB-lite"/>
    </source>
</evidence>
<dbReference type="PANTHER" id="PTHR46969:SF1">
    <property type="entry name" value="BIFUNCTIONAL PROTEIN HLDE"/>
    <property type="match status" value="1"/>
</dbReference>
<keyword evidence="2" id="KW-0808">Transferase</keyword>
<feature type="compositionally biased region" description="Gly residues" evidence="1">
    <location>
        <begin position="295"/>
        <end position="305"/>
    </location>
</feature>
<dbReference type="SUPFAM" id="SSF53613">
    <property type="entry name" value="Ribokinase-like"/>
    <property type="match status" value="1"/>
</dbReference>
<reference evidence="2 3" key="1">
    <citation type="submission" date="2023-07" db="EMBL/GenBank/DDBJ databases">
        <title>Functional and genomic diversity of the sorghum phyllosphere microbiome.</title>
        <authorList>
            <person name="Shade A."/>
        </authorList>
    </citation>
    <scope>NUCLEOTIDE SEQUENCE [LARGE SCALE GENOMIC DNA]</scope>
    <source>
        <strain evidence="2 3">SORGH_AS_1207</strain>
    </source>
</reference>
<evidence type="ECO:0000313" key="3">
    <source>
        <dbReference type="Proteomes" id="UP001226691"/>
    </source>
</evidence>
<proteinExistence type="predicted"/>
<accession>A0ABU0TSG5</accession>
<gene>
    <name evidence="2" type="ORF">QE412_001186</name>
</gene>
<dbReference type="InterPro" id="IPR029056">
    <property type="entry name" value="Ribokinase-like"/>
</dbReference>